<evidence type="ECO:0000256" key="16">
    <source>
        <dbReference type="ARBA" id="ARBA00023136"/>
    </source>
</evidence>
<keyword evidence="7 18" id="KW-0679">Respiratory chain</keyword>
<dbReference type="InterPro" id="IPR001750">
    <property type="entry name" value="ND/Mrp_TM"/>
</dbReference>
<evidence type="ECO:0000256" key="11">
    <source>
        <dbReference type="ARBA" id="ARBA00022982"/>
    </source>
</evidence>
<evidence type="ECO:0000259" key="19">
    <source>
        <dbReference type="Pfam" id="PF00361"/>
    </source>
</evidence>
<dbReference type="EMBL" id="MT410780">
    <property type="protein sequence ID" value="QNE85401.1"/>
    <property type="molecule type" value="Genomic_DNA"/>
</dbReference>
<evidence type="ECO:0000256" key="18">
    <source>
        <dbReference type="RuleBase" id="RU003403"/>
    </source>
</evidence>
<evidence type="ECO:0000256" key="4">
    <source>
        <dbReference type="ARBA" id="ARBA00012944"/>
    </source>
</evidence>
<evidence type="ECO:0000256" key="15">
    <source>
        <dbReference type="ARBA" id="ARBA00023128"/>
    </source>
</evidence>
<feature type="transmembrane region" description="Helical" evidence="18">
    <location>
        <begin position="59"/>
        <end position="80"/>
    </location>
</feature>
<comment type="catalytic activity">
    <reaction evidence="17 18">
        <text>a ubiquinone + NADH + 5 H(+)(in) = a ubiquinol + NAD(+) + 4 H(+)(out)</text>
        <dbReference type="Rhea" id="RHEA:29091"/>
        <dbReference type="Rhea" id="RHEA-COMP:9565"/>
        <dbReference type="Rhea" id="RHEA-COMP:9566"/>
        <dbReference type="ChEBI" id="CHEBI:15378"/>
        <dbReference type="ChEBI" id="CHEBI:16389"/>
        <dbReference type="ChEBI" id="CHEBI:17976"/>
        <dbReference type="ChEBI" id="CHEBI:57540"/>
        <dbReference type="ChEBI" id="CHEBI:57945"/>
        <dbReference type="EC" id="7.1.1.2"/>
    </reaction>
</comment>
<evidence type="ECO:0000256" key="13">
    <source>
        <dbReference type="ARBA" id="ARBA00023027"/>
    </source>
</evidence>
<keyword evidence="14 18" id="KW-0830">Ubiquinone</keyword>
<feature type="transmembrane region" description="Helical" evidence="18">
    <location>
        <begin position="262"/>
        <end position="284"/>
    </location>
</feature>
<keyword evidence="9 18" id="KW-0999">Mitochondrion inner membrane</keyword>
<feature type="transmembrane region" description="Helical" evidence="18">
    <location>
        <begin position="129"/>
        <end position="148"/>
    </location>
</feature>
<evidence type="ECO:0000256" key="6">
    <source>
        <dbReference type="ARBA" id="ARBA00022448"/>
    </source>
</evidence>
<feature type="transmembrane region" description="Helical" evidence="18">
    <location>
        <begin position="233"/>
        <end position="256"/>
    </location>
</feature>
<comment type="similarity">
    <text evidence="3 18">Belongs to the complex I subunit 2 family.</text>
</comment>
<name>A0A7G7CCT5_9NEOP</name>
<keyword evidence="15 18" id="KW-0496">Mitochondrion</keyword>
<dbReference type="PANTHER" id="PTHR46552:SF1">
    <property type="entry name" value="NADH-UBIQUINONE OXIDOREDUCTASE CHAIN 2"/>
    <property type="match status" value="1"/>
</dbReference>
<evidence type="ECO:0000256" key="2">
    <source>
        <dbReference type="ARBA" id="ARBA00004448"/>
    </source>
</evidence>
<geneLocation type="mitochondrion" evidence="20"/>
<sequence length="329" mass="40047">MFMNSSKMIMLLIMMSSTMFIMSMNSWIISWMMMEINLFSFIPLMYSKNYLESEGMMKYFFVQTICSILIFMLIIMMWNWMQNKNNIFMIMNLCLMMKLGSAPFHYWYIQIIESMNWFIFFFISTWQKIMPMIMLSYNFNLNLITFAIYMNSLISMMGSINQTSIQKILGYSSINQISWMMMSMMTNNNLLNFYLMTYMFMMLNICMMFYMYNFYNLNQMFNLNNKLILKMSMFLSLGGLPPFLGFLMKWITINFILMNNYFLTNIVMIMSSLVILYVYLYVMYQFMLFNNFKMKWFIQYKNNNFMMINFNLMMISLFMSIIMTIIYLI</sequence>
<keyword evidence="13 18" id="KW-0520">NAD</keyword>
<keyword evidence="6" id="KW-0813">Transport</keyword>
<keyword evidence="12 18" id="KW-1133">Transmembrane helix</keyword>
<proteinExistence type="inferred from homology"/>
<dbReference type="EC" id="7.1.1.2" evidence="4 18"/>
<dbReference type="AlphaFoldDB" id="A0A7G7CCT5"/>
<evidence type="ECO:0000256" key="10">
    <source>
        <dbReference type="ARBA" id="ARBA00022967"/>
    </source>
</evidence>
<feature type="domain" description="NADH:quinone oxidoreductase/Mrp antiporter transmembrane" evidence="19">
    <location>
        <begin position="25"/>
        <end position="268"/>
    </location>
</feature>
<protein>
    <recommendedName>
        <fullName evidence="5 18">NADH-ubiquinone oxidoreductase chain 2</fullName>
        <ecNumber evidence="4 18">7.1.1.2</ecNumber>
    </recommendedName>
</protein>
<feature type="transmembrane region" description="Helical" evidence="18">
    <location>
        <begin position="305"/>
        <end position="328"/>
    </location>
</feature>
<dbReference type="PRINTS" id="PR01436">
    <property type="entry name" value="NADHDHGNASE2"/>
</dbReference>
<dbReference type="Pfam" id="PF00361">
    <property type="entry name" value="Proton_antipo_M"/>
    <property type="match status" value="1"/>
</dbReference>
<gene>
    <name evidence="20" type="primary">ND2</name>
</gene>
<evidence type="ECO:0000256" key="14">
    <source>
        <dbReference type="ARBA" id="ARBA00023075"/>
    </source>
</evidence>
<evidence type="ECO:0000256" key="5">
    <source>
        <dbReference type="ARBA" id="ARBA00021008"/>
    </source>
</evidence>
<dbReference type="PANTHER" id="PTHR46552">
    <property type="entry name" value="NADH-UBIQUINONE OXIDOREDUCTASE CHAIN 2"/>
    <property type="match status" value="1"/>
</dbReference>
<evidence type="ECO:0000256" key="9">
    <source>
        <dbReference type="ARBA" id="ARBA00022792"/>
    </source>
</evidence>
<dbReference type="InterPro" id="IPR050175">
    <property type="entry name" value="Complex_I_Subunit_2"/>
</dbReference>
<accession>A0A7G7CCT5</accession>
<dbReference type="InterPro" id="IPR003917">
    <property type="entry name" value="NADH_UbQ_OxRdtase_chain2"/>
</dbReference>
<comment type="function">
    <text evidence="1">Core subunit of the mitochondrial membrane respiratory chain NADH dehydrogenase (Complex I) that is believed to belong to the minimal assembly required for catalysis. Complex I functions in the transfer of electrons from NADH to the respiratory chain. The immediate electron acceptor for the enzyme is believed to be ubiquinone.</text>
</comment>
<dbReference type="GO" id="GO:0006120">
    <property type="term" value="P:mitochondrial electron transport, NADH to ubiquinone"/>
    <property type="evidence" value="ECO:0007669"/>
    <property type="project" value="InterPro"/>
</dbReference>
<comment type="function">
    <text evidence="18">Core subunit of the mitochondrial membrane respiratory chain NADH dehydrogenase (Complex I) which catalyzes electron transfer from NADH through the respiratory chain, using ubiquinone as an electron acceptor. Essential for the catalytic activity and assembly of complex I.</text>
</comment>
<evidence type="ECO:0000256" key="12">
    <source>
        <dbReference type="ARBA" id="ARBA00022989"/>
    </source>
</evidence>
<reference evidence="20" key="1">
    <citation type="submission" date="2020-04" db="EMBL/GenBank/DDBJ databases">
        <title>DNAmark Project.</title>
        <authorList>
            <person name="Leerhoei F."/>
        </authorList>
    </citation>
    <scope>NUCLEOTIDE SEQUENCE</scope>
    <source>
        <strain evidence="20">DM548</strain>
    </source>
</reference>
<organism evidence="20">
    <name type="scientific">Psychomyia pusilla</name>
    <dbReference type="NCBI Taxonomy" id="177921"/>
    <lineage>
        <taxon>Eukaryota</taxon>
        <taxon>Metazoa</taxon>
        <taxon>Ecdysozoa</taxon>
        <taxon>Arthropoda</taxon>
        <taxon>Hexapoda</taxon>
        <taxon>Insecta</taxon>
        <taxon>Pterygota</taxon>
        <taxon>Neoptera</taxon>
        <taxon>Endopterygota</taxon>
        <taxon>Trichoptera</taxon>
        <taxon>Annulipalpia</taxon>
        <taxon>Psychomyioidea</taxon>
        <taxon>Psychomyiidae</taxon>
        <taxon>Psychomyiinae</taxon>
        <taxon>Psychomyia</taxon>
    </lineage>
</organism>
<evidence type="ECO:0000256" key="7">
    <source>
        <dbReference type="ARBA" id="ARBA00022660"/>
    </source>
</evidence>
<evidence type="ECO:0000256" key="17">
    <source>
        <dbReference type="ARBA" id="ARBA00049551"/>
    </source>
</evidence>
<comment type="subcellular location">
    <subcellularLocation>
        <location evidence="2 18">Mitochondrion inner membrane</location>
        <topology evidence="2 18">Multi-pass membrane protein</topology>
    </subcellularLocation>
</comment>
<evidence type="ECO:0000256" key="1">
    <source>
        <dbReference type="ARBA" id="ARBA00003257"/>
    </source>
</evidence>
<evidence type="ECO:0000313" key="20">
    <source>
        <dbReference type="EMBL" id="QNE85401.1"/>
    </source>
</evidence>
<evidence type="ECO:0000256" key="3">
    <source>
        <dbReference type="ARBA" id="ARBA00007012"/>
    </source>
</evidence>
<feature type="transmembrane region" description="Helical" evidence="18">
    <location>
        <begin position="191"/>
        <end position="212"/>
    </location>
</feature>
<evidence type="ECO:0000256" key="8">
    <source>
        <dbReference type="ARBA" id="ARBA00022692"/>
    </source>
</evidence>
<keyword evidence="11 18" id="KW-0249">Electron transport</keyword>
<keyword evidence="8 18" id="KW-0812">Transmembrane</keyword>
<dbReference type="GO" id="GO:0008137">
    <property type="term" value="F:NADH dehydrogenase (ubiquinone) activity"/>
    <property type="evidence" value="ECO:0007669"/>
    <property type="project" value="UniProtKB-EC"/>
</dbReference>
<dbReference type="GO" id="GO:0005743">
    <property type="term" value="C:mitochondrial inner membrane"/>
    <property type="evidence" value="ECO:0007669"/>
    <property type="project" value="UniProtKB-SubCell"/>
</dbReference>
<keyword evidence="16 18" id="KW-0472">Membrane</keyword>
<keyword evidence="10 18" id="KW-1278">Translocase</keyword>